<evidence type="ECO:0000256" key="1">
    <source>
        <dbReference type="SAM" id="MobiDB-lite"/>
    </source>
</evidence>
<feature type="compositionally biased region" description="Polar residues" evidence="1">
    <location>
        <begin position="548"/>
        <end position="558"/>
    </location>
</feature>
<name>A0A2T2NBM6_CORCC</name>
<dbReference type="EMBL" id="KZ678141">
    <property type="protein sequence ID" value="PSN62852.1"/>
    <property type="molecule type" value="Genomic_DNA"/>
</dbReference>
<dbReference type="Proteomes" id="UP000240883">
    <property type="component" value="Unassembled WGS sequence"/>
</dbReference>
<feature type="compositionally biased region" description="Gly residues" evidence="1">
    <location>
        <begin position="1088"/>
        <end position="1098"/>
    </location>
</feature>
<dbReference type="STRING" id="1448308.A0A2T2NBM6"/>
<feature type="compositionally biased region" description="Low complexity" evidence="1">
    <location>
        <begin position="729"/>
        <end position="741"/>
    </location>
</feature>
<proteinExistence type="predicted"/>
<feature type="compositionally biased region" description="Polar residues" evidence="1">
    <location>
        <begin position="73"/>
        <end position="85"/>
    </location>
</feature>
<keyword evidence="4" id="KW-1185">Reference proteome</keyword>
<evidence type="ECO:0000313" key="3">
    <source>
        <dbReference type="EMBL" id="PSN62852.1"/>
    </source>
</evidence>
<dbReference type="OrthoDB" id="3944128at2759"/>
<feature type="signal peptide" evidence="2">
    <location>
        <begin position="1"/>
        <end position="15"/>
    </location>
</feature>
<evidence type="ECO:0000256" key="2">
    <source>
        <dbReference type="SAM" id="SignalP"/>
    </source>
</evidence>
<sequence>MRPFLFLGGLSFALAQSGFSNSSSPLNSSSTVTTSIPASETASSRSTLTQTLSLTSSIPASPSSSATLASTTVAGNGTITPTRTGSLGYTNPWAGNYSSPLPTTGTGSAYALQCQNAYYSWTSINEDYINATIVTYMSTHVIRSTTVYEIHTYYSTSYYTLCDGHPRVITSVPTTVATTTLLPSTTTFLAGNLSQTDFGFPSCTVSWDDCRGLWSQYESASSVYDEVSFSSANTVVSLGPGGSYFVAEGTTTTLPEPFPMTISYGTETIMKLPLSTDYLVYTTPKPGELACFCGHTMKPGGDEITIQKTIDFVQTPYTPECRTAQPTCTAGQKCMIDGDRVEIFWFPPQTNVSRDMCATAPNEAAVTSRPPTNFTWTPITTGPSAIVNGETWYSGNVYVSLNRINARCDWSGTPVEVGEHRAGQILTMAPSELYSQRAIEYNSGDFSGVGWEWEDHAYSFNLNDLVSPYPWSAWVGAPQCVMDRCTSINGSYNPWIAVPEAIRRLDAKWATCDLALYGLYDPPVALSTVTDMFPPTTTADDPRPEPTPGQSVPQTQVDPTIAPQPTSDPQPNPPDDDPPENNPPANPSNNPPVNPPSQPTSQPDPPNNDPDTPQPGQPNNPPQPGQPSNPQPGQTNNVPQPGQPGQTNNAPQPGQPGQTNNAPQPGQPGQTNNVPQPGQPGQTNNIPQPGQPGQTNVPQPGQPGQTNNVPQPGQPGQTQAPVPVPAPPTTIGTIGTDPVVVDPSNPTEVIIGTTTLTPGGPAFTPGPGTSVSVVNPGQVIISTPGAAAPSTINFPTAPAPTAPAPTTIGAIGNTPIVVNPANPTEVIIGTTTLTPGGPAFAPGPGTSVSVLDPGHLVISTPGAAAPSTINLPVPVASGAPAPSQGAVITLPGGELVTATAVLGDGTATSLLVDGTMFSAGGPPITLDNGVVLSQAPGGTAVVVVDPASGVTATVAVSDVPGIADASATAAAVGAGATPVPTPGAVVTIGGEVYTVIDQGGSLVIPELGVTLSEGGTAVTIDGTVVSDAGTGVVVGSTTQQFSVVTVVTITGLVETTSGGEESTSSEERSSTSEATSSTETSGADETTGAGGASSTGDTGGAVKVTGGWTNVVGVVLGMFLVV</sequence>
<dbReference type="AlphaFoldDB" id="A0A2T2NBM6"/>
<feature type="compositionally biased region" description="Low complexity" evidence="1">
    <location>
        <begin position="1071"/>
        <end position="1087"/>
    </location>
</feature>
<feature type="region of interest" description="Disordered" evidence="1">
    <location>
        <begin position="1055"/>
        <end position="1098"/>
    </location>
</feature>
<evidence type="ECO:0000313" key="4">
    <source>
        <dbReference type="Proteomes" id="UP000240883"/>
    </source>
</evidence>
<feature type="region of interest" description="Disordered" evidence="1">
    <location>
        <begin position="531"/>
        <end position="741"/>
    </location>
</feature>
<feature type="region of interest" description="Disordered" evidence="1">
    <location>
        <begin position="56"/>
        <end position="85"/>
    </location>
</feature>
<organism evidence="3 4">
    <name type="scientific">Corynespora cassiicola Philippines</name>
    <dbReference type="NCBI Taxonomy" id="1448308"/>
    <lineage>
        <taxon>Eukaryota</taxon>
        <taxon>Fungi</taxon>
        <taxon>Dikarya</taxon>
        <taxon>Ascomycota</taxon>
        <taxon>Pezizomycotina</taxon>
        <taxon>Dothideomycetes</taxon>
        <taxon>Pleosporomycetidae</taxon>
        <taxon>Pleosporales</taxon>
        <taxon>Corynesporascaceae</taxon>
        <taxon>Corynespora</taxon>
    </lineage>
</organism>
<reference evidence="3 4" key="1">
    <citation type="journal article" date="2018" name="Front. Microbiol.">
        <title>Genome-Wide Analysis of Corynespora cassiicola Leaf Fall Disease Putative Effectors.</title>
        <authorList>
            <person name="Lopez D."/>
            <person name="Ribeiro S."/>
            <person name="Label P."/>
            <person name="Fumanal B."/>
            <person name="Venisse J.S."/>
            <person name="Kohler A."/>
            <person name="de Oliveira R.R."/>
            <person name="Labutti K."/>
            <person name="Lipzen A."/>
            <person name="Lail K."/>
            <person name="Bauer D."/>
            <person name="Ohm R.A."/>
            <person name="Barry K.W."/>
            <person name="Spatafora J."/>
            <person name="Grigoriev I.V."/>
            <person name="Martin F.M."/>
            <person name="Pujade-Renaud V."/>
        </authorList>
    </citation>
    <scope>NUCLEOTIDE SEQUENCE [LARGE SCALE GENOMIC DNA]</scope>
    <source>
        <strain evidence="3 4">Philippines</strain>
    </source>
</reference>
<accession>A0A2T2NBM6</accession>
<feature type="compositionally biased region" description="Pro residues" evidence="1">
    <location>
        <begin position="580"/>
        <end position="630"/>
    </location>
</feature>
<feature type="chain" id="PRO_5015561516" description="VWFD domain-containing protein" evidence="2">
    <location>
        <begin position="16"/>
        <end position="1122"/>
    </location>
</feature>
<feature type="compositionally biased region" description="Low complexity" evidence="1">
    <location>
        <begin position="56"/>
        <end position="72"/>
    </location>
</feature>
<protein>
    <recommendedName>
        <fullName evidence="5">VWFD domain-containing protein</fullName>
    </recommendedName>
</protein>
<feature type="region of interest" description="Disordered" evidence="1">
    <location>
        <begin position="20"/>
        <end position="44"/>
    </location>
</feature>
<feature type="compositionally biased region" description="Polar residues" evidence="1">
    <location>
        <begin position="638"/>
        <end position="686"/>
    </location>
</feature>
<gene>
    <name evidence="3" type="ORF">BS50DRAFT_577740</name>
</gene>
<keyword evidence="2" id="KW-0732">Signal</keyword>
<evidence type="ECO:0008006" key="5">
    <source>
        <dbReference type="Google" id="ProtNLM"/>
    </source>
</evidence>
<feature type="compositionally biased region" description="Low complexity" evidence="1">
    <location>
        <begin position="687"/>
        <end position="721"/>
    </location>
</feature>